<name>A0A7J7X048_PIPKU</name>
<dbReference type="EMBL" id="JACAGB010000009">
    <property type="protein sequence ID" value="KAF6343049.1"/>
    <property type="molecule type" value="Genomic_DNA"/>
</dbReference>
<feature type="compositionally biased region" description="Polar residues" evidence="1">
    <location>
        <begin position="54"/>
        <end position="67"/>
    </location>
</feature>
<feature type="region of interest" description="Disordered" evidence="1">
    <location>
        <begin position="41"/>
        <end position="100"/>
    </location>
</feature>
<gene>
    <name evidence="2" type="ORF">mPipKuh1_010768</name>
</gene>
<feature type="compositionally biased region" description="Basic and acidic residues" evidence="1">
    <location>
        <begin position="68"/>
        <end position="78"/>
    </location>
</feature>
<evidence type="ECO:0000313" key="3">
    <source>
        <dbReference type="Proteomes" id="UP000558488"/>
    </source>
</evidence>
<accession>A0A7J7X048</accession>
<reference evidence="2 3" key="1">
    <citation type="journal article" date="2020" name="Nature">
        <title>Six reference-quality genomes reveal evolution of bat adaptations.</title>
        <authorList>
            <person name="Jebb D."/>
            <person name="Huang Z."/>
            <person name="Pippel M."/>
            <person name="Hughes G.M."/>
            <person name="Lavrichenko K."/>
            <person name="Devanna P."/>
            <person name="Winkler S."/>
            <person name="Jermiin L.S."/>
            <person name="Skirmuntt E.C."/>
            <person name="Katzourakis A."/>
            <person name="Burkitt-Gray L."/>
            <person name="Ray D.A."/>
            <person name="Sullivan K.A.M."/>
            <person name="Roscito J.G."/>
            <person name="Kirilenko B.M."/>
            <person name="Davalos L.M."/>
            <person name="Corthals A.P."/>
            <person name="Power M.L."/>
            <person name="Jones G."/>
            <person name="Ransome R.D."/>
            <person name="Dechmann D.K.N."/>
            <person name="Locatelli A.G."/>
            <person name="Puechmaille S.J."/>
            <person name="Fedrigo O."/>
            <person name="Jarvis E.D."/>
            <person name="Hiller M."/>
            <person name="Vernes S.C."/>
            <person name="Myers E.W."/>
            <person name="Teeling E.C."/>
        </authorList>
    </citation>
    <scope>NUCLEOTIDE SEQUENCE [LARGE SCALE GENOMIC DNA]</scope>
    <source>
        <strain evidence="2">MPipKuh1</strain>
        <tissue evidence="2">Flight muscle</tissue>
    </source>
</reference>
<comment type="caution">
    <text evidence="2">The sequence shown here is derived from an EMBL/GenBank/DDBJ whole genome shotgun (WGS) entry which is preliminary data.</text>
</comment>
<protein>
    <submittedName>
        <fullName evidence="2">Uncharacterized protein</fullName>
    </submittedName>
</protein>
<keyword evidence="3" id="KW-1185">Reference proteome</keyword>
<dbReference type="Proteomes" id="UP000558488">
    <property type="component" value="Unassembled WGS sequence"/>
</dbReference>
<evidence type="ECO:0000313" key="2">
    <source>
        <dbReference type="EMBL" id="KAF6343049.1"/>
    </source>
</evidence>
<sequence length="175" mass="19112">MRTDTAAAPWDSQAAGETDIQTITEWGDNCPVPRTEAPCGRRHHTGGAHVQFYPSPTTQQTSLNISGRNEHAEGEPRRQGLPADLPHRIGRRSSQTEGRVQVEEAWHVRGAAGRGVWPARRRTVQSRVKGHRAKSQTWAALSGAIKAVVYPCTSAVAFAQKQYTQGGRKKAGRQG</sequence>
<evidence type="ECO:0000256" key="1">
    <source>
        <dbReference type="SAM" id="MobiDB-lite"/>
    </source>
</evidence>
<dbReference type="AlphaFoldDB" id="A0A7J7X048"/>
<proteinExistence type="predicted"/>
<organism evidence="2 3">
    <name type="scientific">Pipistrellus kuhlii</name>
    <name type="common">Kuhl's pipistrelle</name>
    <dbReference type="NCBI Taxonomy" id="59472"/>
    <lineage>
        <taxon>Eukaryota</taxon>
        <taxon>Metazoa</taxon>
        <taxon>Chordata</taxon>
        <taxon>Craniata</taxon>
        <taxon>Vertebrata</taxon>
        <taxon>Euteleostomi</taxon>
        <taxon>Mammalia</taxon>
        <taxon>Eutheria</taxon>
        <taxon>Laurasiatheria</taxon>
        <taxon>Chiroptera</taxon>
        <taxon>Yangochiroptera</taxon>
        <taxon>Vespertilionidae</taxon>
        <taxon>Pipistrellus</taxon>
    </lineage>
</organism>